<evidence type="ECO:0000256" key="11">
    <source>
        <dbReference type="ARBA" id="ARBA00023303"/>
    </source>
</evidence>
<evidence type="ECO:0000313" key="14">
    <source>
        <dbReference type="EMBL" id="GBM79327.1"/>
    </source>
</evidence>
<dbReference type="InterPro" id="IPR001508">
    <property type="entry name" value="Iono_Glu_rcpt_met"/>
</dbReference>
<keyword evidence="10" id="KW-1071">Ligand-gated ion channel</keyword>
<dbReference type="GO" id="GO:0015276">
    <property type="term" value="F:ligand-gated monoatomic ion channel activity"/>
    <property type="evidence" value="ECO:0007669"/>
    <property type="project" value="InterPro"/>
</dbReference>
<dbReference type="Gene3D" id="3.40.190.10">
    <property type="entry name" value="Periplasmic binding protein-like II"/>
    <property type="match status" value="1"/>
</dbReference>
<protein>
    <recommendedName>
        <fullName evidence="13">Ionotropic glutamate receptor L-glutamate and glycine-binding domain-containing protein</fullName>
    </recommendedName>
</protein>
<dbReference type="InterPro" id="IPR052192">
    <property type="entry name" value="Insect_Ionotropic_Sensory_Rcpt"/>
</dbReference>
<feature type="transmembrane region" description="Helical" evidence="12">
    <location>
        <begin position="128"/>
        <end position="150"/>
    </location>
</feature>
<dbReference type="Proteomes" id="UP000499080">
    <property type="component" value="Unassembled WGS sequence"/>
</dbReference>
<feature type="transmembrane region" description="Helical" evidence="12">
    <location>
        <begin position="368"/>
        <end position="392"/>
    </location>
</feature>
<feature type="domain" description="Ionotropic glutamate receptor L-glutamate and glycine-binding" evidence="13">
    <location>
        <begin position="16"/>
        <end position="77"/>
    </location>
</feature>
<dbReference type="SMART" id="SM00918">
    <property type="entry name" value="Lig_chan-Glu_bd"/>
    <property type="match status" value="1"/>
</dbReference>
<dbReference type="OrthoDB" id="5984008at2759"/>
<evidence type="ECO:0000256" key="6">
    <source>
        <dbReference type="ARBA" id="ARBA00023065"/>
    </source>
</evidence>
<keyword evidence="4 12" id="KW-0812">Transmembrane</keyword>
<keyword evidence="9" id="KW-0325">Glycoprotein</keyword>
<keyword evidence="15" id="KW-1185">Reference proteome</keyword>
<dbReference type="SUPFAM" id="SSF53850">
    <property type="entry name" value="Periplasmic binding protein-like II"/>
    <property type="match status" value="1"/>
</dbReference>
<dbReference type="Pfam" id="PF10613">
    <property type="entry name" value="Lig_chan-Glu_bd"/>
    <property type="match status" value="1"/>
</dbReference>
<name>A0A4Y2INP4_ARAVE</name>
<evidence type="ECO:0000259" key="13">
    <source>
        <dbReference type="SMART" id="SM00918"/>
    </source>
</evidence>
<evidence type="ECO:0000313" key="15">
    <source>
        <dbReference type="Proteomes" id="UP000499080"/>
    </source>
</evidence>
<evidence type="ECO:0000256" key="3">
    <source>
        <dbReference type="ARBA" id="ARBA00022475"/>
    </source>
</evidence>
<evidence type="ECO:0000256" key="4">
    <source>
        <dbReference type="ARBA" id="ARBA00022692"/>
    </source>
</evidence>
<dbReference type="EMBL" id="BGPR01002816">
    <property type="protein sequence ID" value="GBM79327.1"/>
    <property type="molecule type" value="Genomic_DNA"/>
</dbReference>
<keyword evidence="5 12" id="KW-1133">Transmembrane helix</keyword>
<dbReference type="PANTHER" id="PTHR42643:SF24">
    <property type="entry name" value="IONOTROPIC RECEPTOR 60A"/>
    <property type="match status" value="1"/>
</dbReference>
<keyword evidence="8" id="KW-0675">Receptor</keyword>
<evidence type="ECO:0000256" key="5">
    <source>
        <dbReference type="ARBA" id="ARBA00022989"/>
    </source>
</evidence>
<dbReference type="GO" id="GO:0005886">
    <property type="term" value="C:plasma membrane"/>
    <property type="evidence" value="ECO:0007669"/>
    <property type="project" value="UniProtKB-SubCell"/>
</dbReference>
<organism evidence="14 15">
    <name type="scientific">Araneus ventricosus</name>
    <name type="common">Orbweaver spider</name>
    <name type="synonym">Epeira ventricosa</name>
    <dbReference type="NCBI Taxonomy" id="182803"/>
    <lineage>
        <taxon>Eukaryota</taxon>
        <taxon>Metazoa</taxon>
        <taxon>Ecdysozoa</taxon>
        <taxon>Arthropoda</taxon>
        <taxon>Chelicerata</taxon>
        <taxon>Arachnida</taxon>
        <taxon>Araneae</taxon>
        <taxon>Araneomorphae</taxon>
        <taxon>Entelegynae</taxon>
        <taxon>Araneoidea</taxon>
        <taxon>Araneidae</taxon>
        <taxon>Araneus</taxon>
    </lineage>
</organism>
<evidence type="ECO:0000256" key="12">
    <source>
        <dbReference type="SAM" id="Phobius"/>
    </source>
</evidence>
<keyword evidence="7 12" id="KW-0472">Membrane</keyword>
<comment type="caution">
    <text evidence="14">The sequence shown here is derived from an EMBL/GenBank/DDBJ whole genome shotgun (WGS) entry which is preliminary data.</text>
</comment>
<comment type="subcellular location">
    <subcellularLocation>
        <location evidence="1">Cell membrane</location>
        <topology evidence="1">Multi-pass membrane protein</topology>
    </subcellularLocation>
</comment>
<keyword evidence="6" id="KW-0406">Ion transport</keyword>
<gene>
    <name evidence="14" type="ORF">AVEN_104867_1</name>
</gene>
<evidence type="ECO:0000256" key="10">
    <source>
        <dbReference type="ARBA" id="ARBA00023286"/>
    </source>
</evidence>
<dbReference type="PANTHER" id="PTHR42643">
    <property type="entry name" value="IONOTROPIC RECEPTOR 20A-RELATED"/>
    <property type="match status" value="1"/>
</dbReference>
<evidence type="ECO:0000256" key="7">
    <source>
        <dbReference type="ARBA" id="ARBA00023136"/>
    </source>
</evidence>
<accession>A0A4Y2INP4</accession>
<evidence type="ECO:0000256" key="2">
    <source>
        <dbReference type="ARBA" id="ARBA00022448"/>
    </source>
</evidence>
<sequence length="404" mass="46098">MEFPKHLKVAAVKVWPYYIYNDPKNISDFSGIEGELLKLLAEKLKFQYTLLLPTDGQQFGFKDASGNWTGVKGMATRGEVDMTVAHLHISEDVFQLAEMSAPYYDDHKTFASDLPRPLPKYTVLVRPFAVYVWIAIIICFTLIPLIFHFLTLCTQRGYKNLSEEDDGVGRSKHKAPNTAKGILDGFFLVSDTLLRFIYTSVILSVLTVEHKGDVIRTSERLAPLLDSRKYKCMLLKGNVIPNILMRSNLKHLRTIGSVIKSYHDTYIPKEYQMKPFGEKRVVIGSKLLFKIMHGSTKFISDDSLDVASKGIYLKKGFCCMDRFNTVLLRIVSAGLYEKFINDVAFPQQVRISFSLTYPEAVTKLDLNALSGIFFILIMGYVSSILLLFLEIAHNRWRKKTKKFK</sequence>
<reference evidence="14 15" key="1">
    <citation type="journal article" date="2019" name="Sci. Rep.">
        <title>Orb-weaving spider Araneus ventricosus genome elucidates the spidroin gene catalogue.</title>
        <authorList>
            <person name="Kono N."/>
            <person name="Nakamura H."/>
            <person name="Ohtoshi R."/>
            <person name="Moran D.A.P."/>
            <person name="Shinohara A."/>
            <person name="Yoshida Y."/>
            <person name="Fujiwara M."/>
            <person name="Mori M."/>
            <person name="Tomita M."/>
            <person name="Arakawa K."/>
        </authorList>
    </citation>
    <scope>NUCLEOTIDE SEQUENCE [LARGE SCALE GENOMIC DNA]</scope>
</reference>
<keyword evidence="3" id="KW-1003">Cell membrane</keyword>
<evidence type="ECO:0000256" key="8">
    <source>
        <dbReference type="ARBA" id="ARBA00023170"/>
    </source>
</evidence>
<dbReference type="PRINTS" id="PR00177">
    <property type="entry name" value="NMDARECEPTOR"/>
</dbReference>
<evidence type="ECO:0000256" key="1">
    <source>
        <dbReference type="ARBA" id="ARBA00004651"/>
    </source>
</evidence>
<keyword evidence="2" id="KW-0813">Transport</keyword>
<dbReference type="InterPro" id="IPR019594">
    <property type="entry name" value="Glu/Gly-bd"/>
</dbReference>
<dbReference type="AlphaFoldDB" id="A0A4Y2INP4"/>
<dbReference type="GO" id="GO:0038023">
    <property type="term" value="F:signaling receptor activity"/>
    <property type="evidence" value="ECO:0007669"/>
    <property type="project" value="InterPro"/>
</dbReference>
<evidence type="ECO:0000256" key="9">
    <source>
        <dbReference type="ARBA" id="ARBA00023180"/>
    </source>
</evidence>
<proteinExistence type="predicted"/>
<keyword evidence="11" id="KW-0407">Ion channel</keyword>